<dbReference type="Pfam" id="PF07282">
    <property type="entry name" value="Cas12f1-like_TNB"/>
    <property type="match status" value="1"/>
</dbReference>
<dbReference type="InterPro" id="IPR051399">
    <property type="entry name" value="RNA-guided_DNA_endo/Transpos"/>
</dbReference>
<protein>
    <recommendedName>
        <fullName evidence="2">Cas12f1-like TNB domain-containing protein</fullName>
    </recommendedName>
</protein>
<evidence type="ECO:0000259" key="2">
    <source>
        <dbReference type="Pfam" id="PF07282"/>
    </source>
</evidence>
<proteinExistence type="predicted"/>
<dbReference type="InterPro" id="IPR010095">
    <property type="entry name" value="Cas12f1-like_TNB"/>
</dbReference>
<keyword evidence="4" id="KW-1185">Reference proteome</keyword>
<sequence>MRYTKLTTDLVQRFDVMAIEDLNVAGMLKNHPLARAMADMGFGEFRRQLAYKAAQCGKTVVIVSRWYPSSKTCSACGYKMPKMPLAMREWTCPECHTHHDRDINAAINLRTVAESSVRSSSPVSA</sequence>
<dbReference type="EMBL" id="CP019454">
    <property type="protein sequence ID" value="AUW93197.1"/>
    <property type="molecule type" value="Genomic_DNA"/>
</dbReference>
<gene>
    <name evidence="3" type="ORF">BXT84_03880</name>
</gene>
<evidence type="ECO:0000313" key="3">
    <source>
        <dbReference type="EMBL" id="AUW93197.1"/>
    </source>
</evidence>
<reference evidence="3 4" key="1">
    <citation type="journal article" date="2019" name="Sci. Rep.">
        <title>Sulfobacillus thermotolerans: new insights into resistance and metabolic capacities of acidophilic chemolithotrophs.</title>
        <authorList>
            <person name="Panyushkina A.E."/>
            <person name="Babenko V.V."/>
            <person name="Nikitina A.S."/>
            <person name="Selezneva O.V."/>
            <person name="Tsaplina I.A."/>
            <person name="Letarova M.A."/>
            <person name="Kostryukova E.S."/>
            <person name="Letarov A.V."/>
        </authorList>
    </citation>
    <scope>NUCLEOTIDE SEQUENCE [LARGE SCALE GENOMIC DNA]</scope>
    <source>
        <strain evidence="3 4">Kr1</strain>
    </source>
</reference>
<accession>A0ABM6RP89</accession>
<organism evidence="3 4">
    <name type="scientific">Sulfobacillus thermotolerans</name>
    <dbReference type="NCBI Taxonomy" id="338644"/>
    <lineage>
        <taxon>Bacteria</taxon>
        <taxon>Bacillati</taxon>
        <taxon>Bacillota</taxon>
        <taxon>Clostridia</taxon>
        <taxon>Eubacteriales</taxon>
        <taxon>Clostridiales Family XVII. Incertae Sedis</taxon>
        <taxon>Sulfobacillus</taxon>
    </lineage>
</organism>
<feature type="domain" description="Cas12f1-like TNB" evidence="2">
    <location>
        <begin position="42"/>
        <end position="109"/>
    </location>
</feature>
<dbReference type="NCBIfam" id="NF040570">
    <property type="entry name" value="guided_TnpB"/>
    <property type="match status" value="1"/>
</dbReference>
<evidence type="ECO:0000256" key="1">
    <source>
        <dbReference type="ARBA" id="ARBA00023125"/>
    </source>
</evidence>
<keyword evidence="1" id="KW-0238">DNA-binding</keyword>
<dbReference type="NCBIfam" id="TIGR01766">
    <property type="entry name" value="IS200/IS605 family accessory protein TnpB-like domain"/>
    <property type="match status" value="1"/>
</dbReference>
<name>A0ABM6RP89_9FIRM</name>
<dbReference type="PANTHER" id="PTHR30405">
    <property type="entry name" value="TRANSPOSASE"/>
    <property type="match status" value="1"/>
</dbReference>
<evidence type="ECO:0000313" key="4">
    <source>
        <dbReference type="Proteomes" id="UP000325292"/>
    </source>
</evidence>
<dbReference type="Proteomes" id="UP000325292">
    <property type="component" value="Chromosome"/>
</dbReference>
<dbReference type="PANTHER" id="PTHR30405:SF25">
    <property type="entry name" value="RNA-GUIDED DNA ENDONUCLEASE INSQ-RELATED"/>
    <property type="match status" value="1"/>
</dbReference>